<dbReference type="SUPFAM" id="SSF64438">
    <property type="entry name" value="CNF1/YfiH-like putative cysteine hydrolases"/>
    <property type="match status" value="1"/>
</dbReference>
<keyword evidence="4" id="KW-0808">Transferase</keyword>
<dbReference type="AlphaFoldDB" id="A0A5C4WYW1"/>
<dbReference type="Pfam" id="PF02578">
    <property type="entry name" value="Cu-oxidase_4"/>
    <property type="match status" value="1"/>
</dbReference>
<evidence type="ECO:0000256" key="3">
    <source>
        <dbReference type="ARBA" id="ARBA00007353"/>
    </source>
</evidence>
<comment type="similarity">
    <text evidence="3 12">Belongs to the purine nucleoside phosphorylase YfiH/LACC1 family.</text>
</comment>
<dbReference type="PANTHER" id="PTHR30616">
    <property type="entry name" value="UNCHARACTERIZED PROTEIN YFIH"/>
    <property type="match status" value="1"/>
</dbReference>
<dbReference type="InterPro" id="IPR003730">
    <property type="entry name" value="Cu_polyphenol_OxRdtase"/>
</dbReference>
<comment type="catalytic activity">
    <reaction evidence="10">
        <text>adenosine + phosphate = alpha-D-ribose 1-phosphate + adenine</text>
        <dbReference type="Rhea" id="RHEA:27642"/>
        <dbReference type="ChEBI" id="CHEBI:16335"/>
        <dbReference type="ChEBI" id="CHEBI:16708"/>
        <dbReference type="ChEBI" id="CHEBI:43474"/>
        <dbReference type="ChEBI" id="CHEBI:57720"/>
        <dbReference type="EC" id="2.4.2.1"/>
    </reaction>
    <physiologicalReaction direction="left-to-right" evidence="10">
        <dbReference type="Rhea" id="RHEA:27643"/>
    </physiologicalReaction>
</comment>
<dbReference type="CDD" id="cd16833">
    <property type="entry name" value="YfiH"/>
    <property type="match status" value="1"/>
</dbReference>
<keyword evidence="8" id="KW-0186">Copper</keyword>
<dbReference type="GO" id="GO:0017061">
    <property type="term" value="F:S-methyl-5-thioadenosine phosphorylase activity"/>
    <property type="evidence" value="ECO:0007669"/>
    <property type="project" value="UniProtKB-EC"/>
</dbReference>
<dbReference type="InterPro" id="IPR011324">
    <property type="entry name" value="Cytotoxic_necrot_fac-like_cat"/>
</dbReference>
<organism evidence="13 14">
    <name type="scientific">Brevibacterium sediminis</name>
    <dbReference type="NCBI Taxonomy" id="1857024"/>
    <lineage>
        <taxon>Bacteria</taxon>
        <taxon>Bacillati</taxon>
        <taxon>Actinomycetota</taxon>
        <taxon>Actinomycetes</taxon>
        <taxon>Micrococcales</taxon>
        <taxon>Brevibacteriaceae</taxon>
        <taxon>Brevibacterium</taxon>
    </lineage>
</organism>
<comment type="function">
    <text evidence="2">Purine nucleoside enzyme that catalyzes the phosphorolysis of adenosine and inosine nucleosides, yielding D-ribose 1-phosphate and the respective free bases, adenine and hypoxanthine. Also catalyzes the phosphorolysis of S-methyl-5'-thioadenosine into adenine and S-methyl-5-thio-alpha-D-ribose 1-phosphate. Also has adenosine deaminase activity.</text>
</comment>
<evidence type="ECO:0000256" key="8">
    <source>
        <dbReference type="ARBA" id="ARBA00023008"/>
    </source>
</evidence>
<evidence type="ECO:0000256" key="7">
    <source>
        <dbReference type="ARBA" id="ARBA00022833"/>
    </source>
</evidence>
<dbReference type="InterPro" id="IPR038371">
    <property type="entry name" value="Cu_polyphenol_OxRdtase_sf"/>
</dbReference>
<evidence type="ECO:0000256" key="5">
    <source>
        <dbReference type="ARBA" id="ARBA00022723"/>
    </source>
</evidence>
<evidence type="ECO:0000256" key="6">
    <source>
        <dbReference type="ARBA" id="ARBA00022801"/>
    </source>
</evidence>
<dbReference type="RefSeq" id="WP_139469771.1">
    <property type="nucleotide sequence ID" value="NZ_VDMQ01000011.1"/>
</dbReference>
<protein>
    <recommendedName>
        <fullName evidence="12">Purine nucleoside phosphorylase</fullName>
    </recommendedName>
</protein>
<keyword evidence="5" id="KW-0479">Metal-binding</keyword>
<evidence type="ECO:0000256" key="4">
    <source>
        <dbReference type="ARBA" id="ARBA00022679"/>
    </source>
</evidence>
<comment type="catalytic activity">
    <reaction evidence="9">
        <text>adenosine + H2O + H(+) = inosine + NH4(+)</text>
        <dbReference type="Rhea" id="RHEA:24408"/>
        <dbReference type="ChEBI" id="CHEBI:15377"/>
        <dbReference type="ChEBI" id="CHEBI:15378"/>
        <dbReference type="ChEBI" id="CHEBI:16335"/>
        <dbReference type="ChEBI" id="CHEBI:17596"/>
        <dbReference type="ChEBI" id="CHEBI:28938"/>
        <dbReference type="EC" id="3.5.4.4"/>
    </reaction>
    <physiologicalReaction direction="left-to-right" evidence="9">
        <dbReference type="Rhea" id="RHEA:24409"/>
    </physiologicalReaction>
</comment>
<evidence type="ECO:0000256" key="2">
    <source>
        <dbReference type="ARBA" id="ARBA00003215"/>
    </source>
</evidence>
<comment type="catalytic activity">
    <reaction evidence="1">
        <text>inosine + phosphate = alpha-D-ribose 1-phosphate + hypoxanthine</text>
        <dbReference type="Rhea" id="RHEA:27646"/>
        <dbReference type="ChEBI" id="CHEBI:17368"/>
        <dbReference type="ChEBI" id="CHEBI:17596"/>
        <dbReference type="ChEBI" id="CHEBI:43474"/>
        <dbReference type="ChEBI" id="CHEBI:57720"/>
        <dbReference type="EC" id="2.4.2.1"/>
    </reaction>
    <physiologicalReaction direction="left-to-right" evidence="1">
        <dbReference type="Rhea" id="RHEA:27647"/>
    </physiologicalReaction>
</comment>
<dbReference type="EMBL" id="VDMQ01000011">
    <property type="protein sequence ID" value="TNM53172.1"/>
    <property type="molecule type" value="Genomic_DNA"/>
</dbReference>
<evidence type="ECO:0000313" key="13">
    <source>
        <dbReference type="EMBL" id="TNM53172.1"/>
    </source>
</evidence>
<keyword evidence="7" id="KW-0862">Zinc</keyword>
<evidence type="ECO:0000256" key="1">
    <source>
        <dbReference type="ARBA" id="ARBA00000553"/>
    </source>
</evidence>
<evidence type="ECO:0000256" key="9">
    <source>
        <dbReference type="ARBA" id="ARBA00047989"/>
    </source>
</evidence>
<gene>
    <name evidence="13" type="primary">pgeF</name>
    <name evidence="13" type="ORF">FHQ09_15800</name>
</gene>
<evidence type="ECO:0000256" key="12">
    <source>
        <dbReference type="RuleBase" id="RU361274"/>
    </source>
</evidence>
<comment type="caution">
    <text evidence="13">The sequence shown here is derived from an EMBL/GenBank/DDBJ whole genome shotgun (WGS) entry which is preliminary data.</text>
</comment>
<dbReference type="Gene3D" id="3.60.140.10">
    <property type="entry name" value="CNF1/YfiH-like putative cysteine hydrolases"/>
    <property type="match status" value="1"/>
</dbReference>
<keyword evidence="6" id="KW-0378">Hydrolase</keyword>
<proteinExistence type="inferred from homology"/>
<dbReference type="GO" id="GO:0016787">
    <property type="term" value="F:hydrolase activity"/>
    <property type="evidence" value="ECO:0007669"/>
    <property type="project" value="UniProtKB-KW"/>
</dbReference>
<comment type="catalytic activity">
    <reaction evidence="11">
        <text>S-methyl-5'-thioadenosine + phosphate = 5-(methylsulfanyl)-alpha-D-ribose 1-phosphate + adenine</text>
        <dbReference type="Rhea" id="RHEA:11852"/>
        <dbReference type="ChEBI" id="CHEBI:16708"/>
        <dbReference type="ChEBI" id="CHEBI:17509"/>
        <dbReference type="ChEBI" id="CHEBI:43474"/>
        <dbReference type="ChEBI" id="CHEBI:58533"/>
        <dbReference type="EC" id="2.4.2.28"/>
    </reaction>
    <physiologicalReaction direction="left-to-right" evidence="11">
        <dbReference type="Rhea" id="RHEA:11853"/>
    </physiologicalReaction>
</comment>
<sequence>MLRSRFVIPGGRTAHIAFTDRHGGYSSGDFSSFNLARHVGDDDELVAANRAALAQVIGLSGERLSFVSQVHGTDVHIIGDEAQLRQTPVEADAQLTTVPGLGLAIMVADCTPVMLADADAGVIAAVHAGRPGMAAGIVGRTVAAMHDAGARDIHAVIGPSVCPRCYEVPAELRSEVAAIEPTAASVSVAGTPALDVAGAVAEQLRRNDVTIDHFSRTCTKESEDLFSYRRQKRTGRFAGIIWLQEENTATHPWDSPAQMLACDSLGDR</sequence>
<dbReference type="GO" id="GO:0005507">
    <property type="term" value="F:copper ion binding"/>
    <property type="evidence" value="ECO:0007669"/>
    <property type="project" value="TreeGrafter"/>
</dbReference>
<dbReference type="Proteomes" id="UP000314223">
    <property type="component" value="Unassembled WGS sequence"/>
</dbReference>
<accession>A0A5C4WYW1</accession>
<dbReference type="NCBIfam" id="TIGR00726">
    <property type="entry name" value="peptidoglycan editing factor PgeF"/>
    <property type="match status" value="1"/>
</dbReference>
<evidence type="ECO:0000313" key="14">
    <source>
        <dbReference type="Proteomes" id="UP000314223"/>
    </source>
</evidence>
<name>A0A5C4WYW1_9MICO</name>
<reference evidence="13 14" key="1">
    <citation type="submission" date="2019-06" db="EMBL/GenBank/DDBJ databases">
        <authorList>
            <person name="Mardanova A.M."/>
            <person name="Pudova D.S."/>
            <person name="Shagimardanova E.I."/>
            <person name="Gogoleva N.E."/>
            <person name="Lutfullin M.T."/>
            <person name="Hadieva G.F."/>
            <person name="Sharipova M.R."/>
        </authorList>
    </citation>
    <scope>NUCLEOTIDE SEQUENCE [LARGE SCALE GENOMIC DNA]</scope>
    <source>
        <strain evidence="13 14">MG-1</strain>
    </source>
</reference>
<dbReference type="PANTHER" id="PTHR30616:SF2">
    <property type="entry name" value="PURINE NUCLEOSIDE PHOSPHORYLASE LACC1"/>
    <property type="match status" value="1"/>
</dbReference>
<evidence type="ECO:0000256" key="10">
    <source>
        <dbReference type="ARBA" id="ARBA00048968"/>
    </source>
</evidence>
<evidence type="ECO:0000256" key="11">
    <source>
        <dbReference type="ARBA" id="ARBA00049893"/>
    </source>
</evidence>